<feature type="transmembrane region" description="Helical" evidence="1">
    <location>
        <begin position="35"/>
        <end position="59"/>
    </location>
</feature>
<dbReference type="AlphaFoldDB" id="A0A0V0HK98"/>
<organism evidence="2">
    <name type="scientific">Solanum chacoense</name>
    <name type="common">Chaco potato</name>
    <dbReference type="NCBI Taxonomy" id="4108"/>
    <lineage>
        <taxon>Eukaryota</taxon>
        <taxon>Viridiplantae</taxon>
        <taxon>Streptophyta</taxon>
        <taxon>Embryophyta</taxon>
        <taxon>Tracheophyta</taxon>
        <taxon>Spermatophyta</taxon>
        <taxon>Magnoliopsida</taxon>
        <taxon>eudicotyledons</taxon>
        <taxon>Gunneridae</taxon>
        <taxon>Pentapetalae</taxon>
        <taxon>asterids</taxon>
        <taxon>lamiids</taxon>
        <taxon>Solanales</taxon>
        <taxon>Solanaceae</taxon>
        <taxon>Solanoideae</taxon>
        <taxon>Solaneae</taxon>
        <taxon>Solanum</taxon>
    </lineage>
</organism>
<keyword evidence="1" id="KW-1133">Transmembrane helix</keyword>
<reference evidence="2" key="1">
    <citation type="submission" date="2015-12" db="EMBL/GenBank/DDBJ databases">
        <title>Gene expression during late stages of embryo sac development: a critical building block for successful pollen-pistil interactions.</title>
        <authorList>
            <person name="Liu Y."/>
            <person name="Joly V."/>
            <person name="Sabar M."/>
            <person name="Matton D.P."/>
        </authorList>
    </citation>
    <scope>NUCLEOTIDE SEQUENCE</scope>
</reference>
<keyword evidence="1" id="KW-0812">Transmembrane</keyword>
<protein>
    <submittedName>
        <fullName evidence="2">Putative ovule protein</fullName>
    </submittedName>
</protein>
<accession>A0A0V0HK98</accession>
<keyword evidence="1" id="KW-0472">Membrane</keyword>
<evidence type="ECO:0000256" key="1">
    <source>
        <dbReference type="SAM" id="Phobius"/>
    </source>
</evidence>
<evidence type="ECO:0000313" key="2">
    <source>
        <dbReference type="EMBL" id="JAP20535.1"/>
    </source>
</evidence>
<proteinExistence type="predicted"/>
<name>A0A0V0HK98_SOLCH</name>
<sequence>MMIVWNKLPVGCPFFSILVLLLLLFYYIILQFLLLHIVSFVSIIVLLFCCCYCSFLHYFRHEFFTTVSPFQTCFEMLYLSRGSFGNNHSTFTRQG</sequence>
<dbReference type="EMBL" id="GEDG01018738">
    <property type="protein sequence ID" value="JAP20535.1"/>
    <property type="molecule type" value="Transcribed_RNA"/>
</dbReference>
<feature type="transmembrane region" description="Helical" evidence="1">
    <location>
        <begin position="12"/>
        <end position="29"/>
    </location>
</feature>